<protein>
    <submittedName>
        <fullName evidence="2">Uncharacterized protein</fullName>
    </submittedName>
</protein>
<reference evidence="2 3" key="1">
    <citation type="journal article" date="2019" name="Genome Biol. Evol.">
        <title>Insights into the evolution of the New World diploid cottons (Gossypium, subgenus Houzingenia) based on genome sequencing.</title>
        <authorList>
            <person name="Grover C.E."/>
            <person name="Arick M.A. 2nd"/>
            <person name="Thrash A."/>
            <person name="Conover J.L."/>
            <person name="Sanders W.S."/>
            <person name="Peterson D.G."/>
            <person name="Frelichowski J.E."/>
            <person name="Scheffler J.A."/>
            <person name="Scheffler B.E."/>
            <person name="Wendel J.F."/>
        </authorList>
    </citation>
    <scope>NUCLEOTIDE SEQUENCE [LARGE SCALE GENOMIC DNA]</scope>
    <source>
        <strain evidence="2">8</strain>
        <tissue evidence="2">Leaf</tissue>
    </source>
</reference>
<name>A0A7J9EM31_9ROSI</name>
<comment type="caution">
    <text evidence="2">The sequence shown here is derived from an EMBL/GenBank/DDBJ whole genome shotgun (WGS) entry which is preliminary data.</text>
</comment>
<evidence type="ECO:0000313" key="3">
    <source>
        <dbReference type="Proteomes" id="UP000593568"/>
    </source>
</evidence>
<dbReference type="Proteomes" id="UP000593568">
    <property type="component" value="Unassembled WGS sequence"/>
</dbReference>
<sequence length="178" mass="18368">MGRGLGSNTMSPVMARLLLLSICIGILAKAASAQVNPPNALASKLGGYCGKSTMSCSMKCGYLGCLAGCVTSPSIGCGYKCFFENTSCQFGCTPFDIRGQSARVRERGTGTTAVAEYLHRGSRDRGGGDDPKCVGLGTAGQLPGQSCFTNPSMGCGLMCFARNVGCTTTCSIIEFPDP</sequence>
<keyword evidence="1" id="KW-0732">Signal</keyword>
<accession>A0A7J9EM31</accession>
<dbReference type="AlphaFoldDB" id="A0A7J9EM31"/>
<organism evidence="2 3">
    <name type="scientific">Gossypium trilobum</name>
    <dbReference type="NCBI Taxonomy" id="34281"/>
    <lineage>
        <taxon>Eukaryota</taxon>
        <taxon>Viridiplantae</taxon>
        <taxon>Streptophyta</taxon>
        <taxon>Embryophyta</taxon>
        <taxon>Tracheophyta</taxon>
        <taxon>Spermatophyta</taxon>
        <taxon>Magnoliopsida</taxon>
        <taxon>eudicotyledons</taxon>
        <taxon>Gunneridae</taxon>
        <taxon>Pentapetalae</taxon>
        <taxon>rosids</taxon>
        <taxon>malvids</taxon>
        <taxon>Malvales</taxon>
        <taxon>Malvaceae</taxon>
        <taxon>Malvoideae</taxon>
        <taxon>Gossypium</taxon>
    </lineage>
</organism>
<proteinExistence type="predicted"/>
<evidence type="ECO:0000256" key="1">
    <source>
        <dbReference type="SAM" id="SignalP"/>
    </source>
</evidence>
<feature type="chain" id="PRO_5029777963" evidence="1">
    <location>
        <begin position="34"/>
        <end position="178"/>
    </location>
</feature>
<gene>
    <name evidence="2" type="ORF">Gotri_009322</name>
</gene>
<keyword evidence="3" id="KW-1185">Reference proteome</keyword>
<dbReference type="EMBL" id="JABEZW010000009">
    <property type="protein sequence ID" value="MBA0774086.1"/>
    <property type="molecule type" value="Genomic_DNA"/>
</dbReference>
<evidence type="ECO:0000313" key="2">
    <source>
        <dbReference type="EMBL" id="MBA0774086.1"/>
    </source>
</evidence>
<feature type="signal peptide" evidence="1">
    <location>
        <begin position="1"/>
        <end position="33"/>
    </location>
</feature>